<evidence type="ECO:0000256" key="6">
    <source>
        <dbReference type="SAM" id="Phobius"/>
    </source>
</evidence>
<evidence type="ECO:0000313" key="10">
    <source>
        <dbReference type="Proteomes" id="UP000831775"/>
    </source>
</evidence>
<evidence type="ECO:0000259" key="7">
    <source>
        <dbReference type="Pfam" id="PF09851"/>
    </source>
</evidence>
<evidence type="ECO:0000256" key="5">
    <source>
        <dbReference type="ARBA" id="ARBA00023136"/>
    </source>
</evidence>
<evidence type="ECO:0000313" key="9">
    <source>
        <dbReference type="EMBL" id="UOQ59771.1"/>
    </source>
</evidence>
<keyword evidence="2" id="KW-1003">Cell membrane</keyword>
<name>A0ABY4FTZ9_9MICO</name>
<evidence type="ECO:0000256" key="1">
    <source>
        <dbReference type="ARBA" id="ARBA00004651"/>
    </source>
</evidence>
<dbReference type="Pfam" id="PF13396">
    <property type="entry name" value="PLDc_N"/>
    <property type="match status" value="1"/>
</dbReference>
<organism evidence="9 10">
    <name type="scientific">Leucobacter rhizosphaerae</name>
    <dbReference type="NCBI Taxonomy" id="2932245"/>
    <lineage>
        <taxon>Bacteria</taxon>
        <taxon>Bacillati</taxon>
        <taxon>Actinomycetota</taxon>
        <taxon>Actinomycetes</taxon>
        <taxon>Micrococcales</taxon>
        <taxon>Microbacteriaceae</taxon>
        <taxon>Leucobacter</taxon>
    </lineage>
</organism>
<feature type="transmembrane region" description="Helical" evidence="6">
    <location>
        <begin position="52"/>
        <end position="75"/>
    </location>
</feature>
<dbReference type="Proteomes" id="UP000831775">
    <property type="component" value="Chromosome"/>
</dbReference>
<evidence type="ECO:0000256" key="2">
    <source>
        <dbReference type="ARBA" id="ARBA00022475"/>
    </source>
</evidence>
<dbReference type="InterPro" id="IPR027379">
    <property type="entry name" value="CLS_N"/>
</dbReference>
<dbReference type="Pfam" id="PF09851">
    <property type="entry name" value="SHOCT"/>
    <property type="match status" value="1"/>
</dbReference>
<protein>
    <submittedName>
        <fullName evidence="9">SHOCT domain-containing protein</fullName>
    </submittedName>
</protein>
<evidence type="ECO:0000256" key="3">
    <source>
        <dbReference type="ARBA" id="ARBA00022692"/>
    </source>
</evidence>
<feature type="domain" description="Cardiolipin synthase N-terminal" evidence="8">
    <location>
        <begin position="31"/>
        <end position="76"/>
    </location>
</feature>
<keyword evidence="5 6" id="KW-0472">Membrane</keyword>
<feature type="domain" description="SHOCT" evidence="7">
    <location>
        <begin position="109"/>
        <end position="136"/>
    </location>
</feature>
<sequence length="140" mass="15849">MNVLSVVEYQGFWGSFGDLIWWFLSLFVLFAYIMAVFSVISDLFRDHTLNGWWKAVWVIFLIFVPFITVVIYLIARGRGMSERAAAQAKQFQDAQDAYIQQVAGSTPTDEIARAKDLLDAGSITEAEYQQLKAQALARAN</sequence>
<evidence type="ECO:0000256" key="4">
    <source>
        <dbReference type="ARBA" id="ARBA00022989"/>
    </source>
</evidence>
<accession>A0ABY4FTZ9</accession>
<keyword evidence="4 6" id="KW-1133">Transmembrane helix</keyword>
<keyword evidence="3 6" id="KW-0812">Transmembrane</keyword>
<gene>
    <name evidence="9" type="ORF">MUN76_12045</name>
</gene>
<reference evidence="9 10" key="1">
    <citation type="submission" date="2022-04" db="EMBL/GenBank/DDBJ databases">
        <title>Leucobacter sp. isolated from rhizosphere of onion.</title>
        <authorList>
            <person name="Won M."/>
            <person name="Lee C.-M."/>
            <person name="Woen H.-Y."/>
            <person name="Kwon S.-W."/>
        </authorList>
    </citation>
    <scope>NUCLEOTIDE SEQUENCE [LARGE SCALE GENOMIC DNA]</scope>
    <source>
        <strain evidence="9 10">H25R-14</strain>
    </source>
</reference>
<dbReference type="EMBL" id="CP095043">
    <property type="protein sequence ID" value="UOQ59771.1"/>
    <property type="molecule type" value="Genomic_DNA"/>
</dbReference>
<dbReference type="InterPro" id="IPR018649">
    <property type="entry name" value="SHOCT"/>
</dbReference>
<keyword evidence="10" id="KW-1185">Reference proteome</keyword>
<feature type="transmembrane region" description="Helical" evidence="6">
    <location>
        <begin position="20"/>
        <end position="40"/>
    </location>
</feature>
<comment type="subcellular location">
    <subcellularLocation>
        <location evidence="1">Cell membrane</location>
        <topology evidence="1">Multi-pass membrane protein</topology>
    </subcellularLocation>
</comment>
<proteinExistence type="predicted"/>
<evidence type="ECO:0000259" key="8">
    <source>
        <dbReference type="Pfam" id="PF13396"/>
    </source>
</evidence>
<dbReference type="RefSeq" id="WP_244684968.1">
    <property type="nucleotide sequence ID" value="NZ_CP095043.1"/>
</dbReference>